<keyword evidence="1" id="KW-0812">Transmembrane</keyword>
<dbReference type="RefSeq" id="WP_009384956.1">
    <property type="nucleotide sequence ID" value="NZ_AMSQ01000026.1"/>
</dbReference>
<evidence type="ECO:0000313" key="2">
    <source>
        <dbReference type="EMBL" id="EKU45705.1"/>
    </source>
</evidence>
<accession>K9AW24</accession>
<proteinExistence type="predicted"/>
<dbReference type="eggNOG" id="ENOG503050P">
    <property type="taxonomic scope" value="Bacteria"/>
</dbReference>
<dbReference type="OrthoDB" id="2413963at2"/>
<evidence type="ECO:0000256" key="1">
    <source>
        <dbReference type="SAM" id="Phobius"/>
    </source>
</evidence>
<dbReference type="AlphaFoldDB" id="K9AW24"/>
<name>K9AW24_9STAP</name>
<feature type="transmembrane region" description="Helical" evidence="1">
    <location>
        <begin position="171"/>
        <end position="199"/>
    </location>
</feature>
<feature type="transmembrane region" description="Helical" evidence="1">
    <location>
        <begin position="39"/>
        <end position="58"/>
    </location>
</feature>
<dbReference type="EMBL" id="AMSQ01000026">
    <property type="protein sequence ID" value="EKU45705.1"/>
    <property type="molecule type" value="Genomic_DNA"/>
</dbReference>
<keyword evidence="3" id="KW-1185">Reference proteome</keyword>
<evidence type="ECO:0000313" key="3">
    <source>
        <dbReference type="Proteomes" id="UP000009885"/>
    </source>
</evidence>
<organism evidence="2 3">
    <name type="scientific">Staphylococcus massiliensis S46</name>
    <dbReference type="NCBI Taxonomy" id="1229783"/>
    <lineage>
        <taxon>Bacteria</taxon>
        <taxon>Bacillati</taxon>
        <taxon>Bacillota</taxon>
        <taxon>Bacilli</taxon>
        <taxon>Bacillales</taxon>
        <taxon>Staphylococcaceae</taxon>
        <taxon>Staphylococcus</taxon>
    </lineage>
</organism>
<comment type="caution">
    <text evidence="2">The sequence shown here is derived from an EMBL/GenBank/DDBJ whole genome shotgun (WGS) entry which is preliminary data.</text>
</comment>
<feature type="transmembrane region" description="Helical" evidence="1">
    <location>
        <begin position="64"/>
        <end position="93"/>
    </location>
</feature>
<keyword evidence="1" id="KW-1133">Transmembrane helix</keyword>
<keyword evidence="1" id="KW-0472">Membrane</keyword>
<feature type="transmembrane region" description="Helical" evidence="1">
    <location>
        <begin position="263"/>
        <end position="284"/>
    </location>
</feature>
<feature type="transmembrane region" description="Helical" evidence="1">
    <location>
        <begin position="224"/>
        <end position="243"/>
    </location>
</feature>
<dbReference type="PATRIC" id="fig|1229783.3.peg.2167"/>
<dbReference type="Proteomes" id="UP000009885">
    <property type="component" value="Unassembled WGS sequence"/>
</dbReference>
<gene>
    <name evidence="2" type="ORF">C273_10897</name>
</gene>
<dbReference type="STRING" id="1229783.C273_10897"/>
<protein>
    <submittedName>
        <fullName evidence="2">Lytic regulatory protein</fullName>
    </submittedName>
</protein>
<sequence length="300" mass="33720">MFSFHKAFLRNAKSAIPTLILSIIIFSLLIGLLKMLYQLAYRGVVMPLILFPLMMGQLDPVKMVLGIIGIIIAILILYTLVIVPLVSGLTYIFKKIANGEKPHIKDLFHAYKKRHFGKIIKLALATILPLLIGYILLYLFQQLLTLIATKALVPLIKGISNDVVSYIVQTIINLAFMFISSILLALIAIFFINTLLSFWNNPKGKIMQHFKEAIKRIKNGKKTFMKFLIGVLLISLLNSILQGPIFELLQLATTNISQNVAKILITIYGILVGLITTLLNYLNLGAITQYFERFGEKIKS</sequence>
<feature type="transmembrane region" description="Helical" evidence="1">
    <location>
        <begin position="119"/>
        <end position="140"/>
    </location>
</feature>
<feature type="transmembrane region" description="Helical" evidence="1">
    <location>
        <begin position="12"/>
        <end position="32"/>
    </location>
</feature>
<reference evidence="2 3" key="1">
    <citation type="journal article" date="2013" name="Genome Announc.">
        <title>Genome Sequence of Staphylococcus massiliensis Strain S46, Isolated from the Surface of Healthy Human Skin.</title>
        <authorList>
            <person name="Srivastav R."/>
            <person name="Singh A."/>
            <person name="Jangir P.K."/>
            <person name="Kumari C."/>
            <person name="Muduli S."/>
            <person name="Sharma R."/>
        </authorList>
    </citation>
    <scope>NUCLEOTIDE SEQUENCE [LARGE SCALE GENOMIC DNA]</scope>
    <source>
        <strain evidence="2 3">S46</strain>
    </source>
</reference>